<dbReference type="EMBL" id="HBGU01003922">
    <property type="protein sequence ID" value="CAD9398726.1"/>
    <property type="molecule type" value="Transcribed_RNA"/>
</dbReference>
<feature type="region of interest" description="Disordered" evidence="1">
    <location>
        <begin position="21"/>
        <end position="43"/>
    </location>
</feature>
<dbReference type="AlphaFoldDB" id="A0A7S2BJW4"/>
<accession>A0A7S2BJW4</accession>
<name>A0A7S2BJW4_9EUKA</name>
<evidence type="ECO:0000313" key="2">
    <source>
        <dbReference type="EMBL" id="CAD9398726.1"/>
    </source>
</evidence>
<proteinExistence type="predicted"/>
<gene>
    <name evidence="2" type="ORF">CBRE1094_LOCUS2107</name>
</gene>
<evidence type="ECO:0000256" key="1">
    <source>
        <dbReference type="SAM" id="MobiDB-lite"/>
    </source>
</evidence>
<feature type="region of interest" description="Disordered" evidence="1">
    <location>
        <begin position="121"/>
        <end position="149"/>
    </location>
</feature>
<protein>
    <submittedName>
        <fullName evidence="2">Uncharacterized protein</fullName>
    </submittedName>
</protein>
<organism evidence="2">
    <name type="scientific">Haptolina brevifila</name>
    <dbReference type="NCBI Taxonomy" id="156173"/>
    <lineage>
        <taxon>Eukaryota</taxon>
        <taxon>Haptista</taxon>
        <taxon>Haptophyta</taxon>
        <taxon>Prymnesiophyceae</taxon>
        <taxon>Prymnesiales</taxon>
        <taxon>Prymnesiaceae</taxon>
        <taxon>Haptolina</taxon>
    </lineage>
</organism>
<reference evidence="2" key="1">
    <citation type="submission" date="2021-01" db="EMBL/GenBank/DDBJ databases">
        <authorList>
            <person name="Corre E."/>
            <person name="Pelletier E."/>
            <person name="Niang G."/>
            <person name="Scheremetjew M."/>
            <person name="Finn R."/>
            <person name="Kale V."/>
            <person name="Holt S."/>
            <person name="Cochrane G."/>
            <person name="Meng A."/>
            <person name="Brown T."/>
            <person name="Cohen L."/>
        </authorList>
    </citation>
    <scope>NUCLEOTIDE SEQUENCE</scope>
    <source>
        <strain evidence="2">UTEX LB 985</strain>
    </source>
</reference>
<sequence length="149" mass="16038">MAHEMDGFVIRVELRSGVAVGSATDRSSNTDHASDPTLGLEPRLKRRLGAAEGMAEGAARAEGTLRDGELLMRVVLEATPRGEASAAFWRFAEQLRNDVVRDTRKWRRLGLGGGEAVAARLRKGQPGKAKGQMGKHHEAHNSDATSLGK</sequence>